<evidence type="ECO:0000256" key="2">
    <source>
        <dbReference type="ARBA" id="ARBA00022553"/>
    </source>
</evidence>
<dbReference type="GO" id="GO:0043041">
    <property type="term" value="P:amino acid activation for nonribosomal peptide biosynthetic process"/>
    <property type="evidence" value="ECO:0007669"/>
    <property type="project" value="TreeGrafter"/>
</dbReference>
<name>A0A813PX24_9BILA</name>
<gene>
    <name evidence="4" type="ORF">VCS650_LOCUS1467</name>
</gene>
<dbReference type="InterPro" id="IPR045851">
    <property type="entry name" value="AMP-bd_C_sf"/>
</dbReference>
<sequence length="2779" mass="319008">MLSSYYVLHQLFHMAERHPQKIAIILDAQTWTYSELIEQVERVVDYLHRLNIVKGQIIYQFVERSFEMVCGFLGIMCVDAVYCPLNPTDSPSRLISILEQIQSKYVLVHHMTYKQFPKDIVKHVIHLEKILFSLSHIEDINELPYCIEQGPAFIICTSGTTGRPKAILHTHKSFAASNTAYIQWNADMYTIRDQVLQLSTCTWILQLSEIALPLVVGGSVVLLRPSGHLDMSYLSKILVNQQVTTLIIGPAIIRGLIDLFEISQQFDTFKFVHNLCVTAEAVNPQQWTKFIGYLNLSTIRINSQYGMSECNGVLGCRLSNVYNTIIPIGCPFSNVRCLLIDEHDNIINNTINPNKIGQLHIGGPTLFNCYLNDPQRTNDTLVTIDNRTYLKTGDLARYNERGELVHAGRADFQIKIHGQRVETTEIEDTIMNWSRNKISGCLVTKSPQNEDLLVAYIVSHDLKLNIEEIRNHCSKHLRQYMIPFYMVVLDKFPLNSNGKIDRKQLPIPSSLSSEPINSVPIDDTPISELEEKIHKLWCSILQLNSVRRHANCFALGGSSLSLIQFFNYYQFHFAPDMQLNVLDFFISPTIGDHAQLLLNCKTKTKIIWSPLHLKQGVASFAQNRLWMDEQVRFHESNHEQVSVFNELLIYKLTSLTSLSIDRLRHALKLIVTKHAILRTAVIFDQERLIQKILPISPEHYEVQVTYVTNELNIKKIFYDEETNRSLFNLEQGKVFRCHLLLQSSDNDLKHNDIIIFNFHHIAIDGSSIQVFIDNLRQHLTTGKLSDEDQECITYLDYSQYERLEDWSDARQYWNKVLTSFHTSINQQNYPVRTGKGYTVTFDLDHTIVTSLNHFISQSNLTLFQVGLAAFFAFLFKMSDNQQLEFCTGIVAANRSQYELENLIGFFVNTIPFFIKINPHESFIEFCHRIQQIWLEIFPYSNLPYQEMVKLNSNLRSSFLRTLFLIQTKIDDNEENIEIDQENTLNIIDRHLLTGNIAKFDMVCMFYEHRRNETISVTLNASLDLYDESTISKISQRFHSLLKQLFLFPSNQINKPIYEFSLSLSDEKLLIETMNNTQILFPSLTCFHHKLTDQVLKYSQKISVELDDQSLTYAELSYYTQILSLNLLNNYHIIPGDIIYQCVERSLSMIIGIVAIEIVGGIYCPLSSGDPQHRLNTLIQQTKSRIILTHWLTKPKFHDNNILLIDIDSILCSSNNNTISNVDIDFLSNIPITCENIAYIVFTSGSTGIPKMTQIRHRNLMECIQSLCYIDLFNNRDTIIQMAQCSYDVHVQEILGTLMIGATLIMLHPQGNLDIDYILTILYEKQITYLQSVPAYLNNIDEFVLKYNKSKIFTSRNLDIGGDVSRIDLVKNLSNHLFENTRVWNTYGPSETTIDCTFHIVDILNDKETIPIGVPIPNYRCMVLDEFLQTSIVGHNGELVVTGVGVFAGYFQRDDLTKAVLIEIDDEIFYKTGDIVQIDKTGFLHYQNRKDYQIKLHGQRIELGEIEQCLLNTSISACVVMKWDDDHLIAYVEGYNMTENELYEHCRSYLPFYMIPSMFILHEKLPRNDNGKIDRKCLPRPDISLLSSVANNTELTRSNNEIETIVHKLWCNVLQCNQISIDSSIFTIGGHSLLLMKLYYRYQTTFQLEINTLAITNLFTYSTIIDHAHLISEAISTKKNLEESWLALHLTQAKATFAQERIFLDEQIRFPSKHHNIMYVIPLVYRILSTNDYLSIDRLHRALHTVVAKHRVLRTGFYLDINGLIIQRCLDINATINDQEPYSFSVVNINSDVESDEVIKKTINRSDLFDLSKGCVLNCHIVHRHDLSDLSYNEDTLIMGDLIIFTIHHLVFDGISVSIFLKDLSLAYTNDCSLPVDENAMQCIDSTVYERLMDMTQSHEFWYSQLKDYNFTRPLSLPFDRHCLSTDYRSGFQFVTQIYFDDDISIAFLEYATLNHITPFQLAMSIFYAFLFKLTDGQDDLCFSCLHANRYRTELQNIIGMFVATLPFRIQLNSQWSFENLVKHVQENCLSVFQHTHYPLQHILADFQRNYSNVSFLDILFELVTVSPNINKLSLDGSNLEQVSVEQLHEATYFDVDAVFVYNPTVETGKLLCNIYGSRDVFNETTVNKIGRKLQAVFYQIFTTKSRVDQIDKLSLTLPDEVEQMQQVPFRHLSDMNNNDYQIKLHGQRIELGEIEQCLLDTSISACVIMKWDDDHLIAYVEGCDMTENELYEHCRSYLPFYMIPSMFILLEKLPRDDNGTIDQDFLRKSHLSTVTNADFLSLIQLETRLRHIFSQVLDCEFPDVTRSFSEMGGTSLDVLRMLSLIRKDICPMINGSLLFVNPSIRQLAQTIKPLLAILNKITLPSMESTPCTPFVPLKVAIIGCGIGGLSAAIALRRHGHAVTVYERAHFASEIGASISIAANGTKFLEEWGVDTVAGRSVILQKLIMRNWKDGTINDVYDLSDYKEKWGYVYNMFHRIDLHEQLQIKAKALGVMIVVDHKAIDVDCVNRTVTFDTGSTISVDLIIGADGVRSIVRSLIGIVAKTTPSTSACYRCIIPTSRVKQLGLKDFSPNSAIEFWGGFDINKIVLAPCCAGEIVSFYCFYPASYNHQSEEGWNFSATPSMLIERFPDLDPDLLAIFEHCEDIKLWKLVVHEPYPYWVKGCVALLGDAAHPMLPDQSQGACMAIEDGAALGIIFSPKYWGNKIHTVEHALKMYEMLRKTRATRVQEASARARENLNERIGWSSQRNPDNQQNATTKLTIDEINAYDMEKHLDDLLN</sequence>
<comment type="caution">
    <text evidence="4">The sequence shown here is derived from an EMBL/GenBank/DDBJ whole genome shotgun (WGS) entry which is preliminary data.</text>
</comment>
<feature type="domain" description="Carrier" evidence="3">
    <location>
        <begin position="524"/>
        <end position="601"/>
    </location>
</feature>
<feature type="domain" description="Carrier" evidence="3">
    <location>
        <begin position="2280"/>
        <end position="2355"/>
    </location>
</feature>
<dbReference type="PANTHER" id="PTHR45527:SF1">
    <property type="entry name" value="FATTY ACID SYNTHASE"/>
    <property type="match status" value="1"/>
</dbReference>
<dbReference type="EMBL" id="CAJNON010000007">
    <property type="protein sequence ID" value="CAF0754908.1"/>
    <property type="molecule type" value="Genomic_DNA"/>
</dbReference>
<organism evidence="4 5">
    <name type="scientific">Adineta steineri</name>
    <dbReference type="NCBI Taxonomy" id="433720"/>
    <lineage>
        <taxon>Eukaryota</taxon>
        <taxon>Metazoa</taxon>
        <taxon>Spiralia</taxon>
        <taxon>Gnathifera</taxon>
        <taxon>Rotifera</taxon>
        <taxon>Eurotatoria</taxon>
        <taxon>Bdelloidea</taxon>
        <taxon>Adinetida</taxon>
        <taxon>Adinetidae</taxon>
        <taxon>Adineta</taxon>
    </lineage>
</organism>
<dbReference type="SUPFAM" id="SSF56801">
    <property type="entry name" value="Acetyl-CoA synthetase-like"/>
    <property type="match status" value="3"/>
</dbReference>
<feature type="domain" description="Carrier" evidence="3">
    <location>
        <begin position="1596"/>
        <end position="1674"/>
    </location>
</feature>
<evidence type="ECO:0000256" key="1">
    <source>
        <dbReference type="ARBA" id="ARBA00022450"/>
    </source>
</evidence>
<dbReference type="GO" id="GO:0031177">
    <property type="term" value="F:phosphopantetheine binding"/>
    <property type="evidence" value="ECO:0007669"/>
    <property type="project" value="TreeGrafter"/>
</dbReference>
<dbReference type="Gene3D" id="3.30.300.30">
    <property type="match status" value="3"/>
</dbReference>
<dbReference type="SUPFAM" id="SSF51905">
    <property type="entry name" value="FAD/NAD(P)-binding domain"/>
    <property type="match status" value="1"/>
</dbReference>
<dbReference type="Gene3D" id="3.40.50.12780">
    <property type="entry name" value="N-terminal domain of ligase-like"/>
    <property type="match status" value="2"/>
</dbReference>
<dbReference type="Gene3D" id="3.30.559.30">
    <property type="entry name" value="Nonribosomal peptide synthetase, condensation domain"/>
    <property type="match status" value="2"/>
</dbReference>
<dbReference type="PANTHER" id="PTHR45527">
    <property type="entry name" value="NONRIBOSOMAL PEPTIDE SYNTHETASE"/>
    <property type="match status" value="1"/>
</dbReference>
<dbReference type="Pfam" id="PF00668">
    <property type="entry name" value="Condensation"/>
    <property type="match status" value="2"/>
</dbReference>
<dbReference type="PRINTS" id="PR00420">
    <property type="entry name" value="RNGMNOXGNASE"/>
</dbReference>
<dbReference type="Gene3D" id="3.50.50.60">
    <property type="entry name" value="FAD/NAD(P)-binding domain"/>
    <property type="match status" value="1"/>
</dbReference>
<dbReference type="Pfam" id="PF01494">
    <property type="entry name" value="FAD_binding_3"/>
    <property type="match status" value="1"/>
</dbReference>
<dbReference type="InterPro" id="IPR002938">
    <property type="entry name" value="FAD-bd"/>
</dbReference>
<dbReference type="CDD" id="cd05930">
    <property type="entry name" value="A_NRPS"/>
    <property type="match status" value="1"/>
</dbReference>
<dbReference type="SUPFAM" id="SSF54373">
    <property type="entry name" value="FAD-linked reductases, C-terminal domain"/>
    <property type="match status" value="1"/>
</dbReference>
<dbReference type="SUPFAM" id="SSF47336">
    <property type="entry name" value="ACP-like"/>
    <property type="match status" value="3"/>
</dbReference>
<dbReference type="InterPro" id="IPR020845">
    <property type="entry name" value="AMP-binding_CS"/>
</dbReference>
<dbReference type="InterPro" id="IPR001242">
    <property type="entry name" value="Condensation_dom"/>
</dbReference>
<dbReference type="SUPFAM" id="SSF52777">
    <property type="entry name" value="CoA-dependent acyltransferases"/>
    <property type="match status" value="4"/>
</dbReference>
<reference evidence="4" key="1">
    <citation type="submission" date="2021-02" db="EMBL/GenBank/DDBJ databases">
        <authorList>
            <person name="Nowell W R."/>
        </authorList>
    </citation>
    <scope>NUCLEOTIDE SEQUENCE</scope>
</reference>
<dbReference type="GO" id="GO:0044550">
    <property type="term" value="P:secondary metabolite biosynthetic process"/>
    <property type="evidence" value="ECO:0007669"/>
    <property type="project" value="TreeGrafter"/>
</dbReference>
<dbReference type="Proteomes" id="UP000663891">
    <property type="component" value="Unassembled WGS sequence"/>
</dbReference>
<evidence type="ECO:0000259" key="3">
    <source>
        <dbReference type="PROSITE" id="PS50075"/>
    </source>
</evidence>
<dbReference type="Gene3D" id="3.30.559.10">
    <property type="entry name" value="Chloramphenicol acetyltransferase-like domain"/>
    <property type="match status" value="2"/>
</dbReference>
<dbReference type="InterPro" id="IPR023213">
    <property type="entry name" value="CAT-like_dom_sf"/>
</dbReference>
<dbReference type="PROSITE" id="PS50075">
    <property type="entry name" value="CARRIER"/>
    <property type="match status" value="3"/>
</dbReference>
<dbReference type="PROSITE" id="PS00455">
    <property type="entry name" value="AMP_BINDING"/>
    <property type="match status" value="2"/>
</dbReference>
<proteinExistence type="predicted"/>
<evidence type="ECO:0000313" key="5">
    <source>
        <dbReference type="Proteomes" id="UP000663891"/>
    </source>
</evidence>
<accession>A0A813PX24</accession>
<dbReference type="InterPro" id="IPR036736">
    <property type="entry name" value="ACP-like_sf"/>
</dbReference>
<keyword evidence="2" id="KW-0597">Phosphoprotein</keyword>
<dbReference type="Gene3D" id="1.10.1200.10">
    <property type="entry name" value="ACP-like"/>
    <property type="match status" value="3"/>
</dbReference>
<dbReference type="OrthoDB" id="416786at2759"/>
<protein>
    <recommendedName>
        <fullName evidence="3">Carrier domain-containing protein</fullName>
    </recommendedName>
</protein>
<dbReference type="GO" id="GO:0003824">
    <property type="term" value="F:catalytic activity"/>
    <property type="evidence" value="ECO:0007669"/>
    <property type="project" value="InterPro"/>
</dbReference>
<keyword evidence="1" id="KW-0596">Phosphopantetheine</keyword>
<dbReference type="InterPro" id="IPR036188">
    <property type="entry name" value="FAD/NAD-bd_sf"/>
</dbReference>
<evidence type="ECO:0000313" key="4">
    <source>
        <dbReference type="EMBL" id="CAF0754908.1"/>
    </source>
</evidence>
<dbReference type="Pfam" id="PF00550">
    <property type="entry name" value="PP-binding"/>
    <property type="match status" value="1"/>
</dbReference>
<dbReference type="GO" id="GO:0071949">
    <property type="term" value="F:FAD binding"/>
    <property type="evidence" value="ECO:0007669"/>
    <property type="project" value="InterPro"/>
</dbReference>
<dbReference type="InterPro" id="IPR009081">
    <property type="entry name" value="PP-bd_ACP"/>
</dbReference>
<dbReference type="InterPro" id="IPR000873">
    <property type="entry name" value="AMP-dep_synth/lig_dom"/>
</dbReference>
<dbReference type="Pfam" id="PF00501">
    <property type="entry name" value="AMP-binding"/>
    <property type="match status" value="2"/>
</dbReference>
<dbReference type="InterPro" id="IPR042099">
    <property type="entry name" value="ANL_N_sf"/>
</dbReference>
<dbReference type="GO" id="GO:0005737">
    <property type="term" value="C:cytoplasm"/>
    <property type="evidence" value="ECO:0007669"/>
    <property type="project" value="TreeGrafter"/>
</dbReference>